<evidence type="ECO:0000256" key="4">
    <source>
        <dbReference type="ARBA" id="ARBA00022771"/>
    </source>
</evidence>
<keyword evidence="5" id="KW-0862">Zinc</keyword>
<dbReference type="GO" id="GO:1990841">
    <property type="term" value="F:promoter-specific chromatin binding"/>
    <property type="evidence" value="ECO:0007669"/>
    <property type="project" value="TreeGrafter"/>
</dbReference>
<evidence type="ECO:0000313" key="11">
    <source>
        <dbReference type="EMBL" id="GFY42343.1"/>
    </source>
</evidence>
<keyword evidence="12" id="KW-1185">Reference proteome</keyword>
<evidence type="ECO:0000256" key="9">
    <source>
        <dbReference type="PROSITE-ProRule" id="PRU00175"/>
    </source>
</evidence>
<evidence type="ECO:0000256" key="1">
    <source>
        <dbReference type="ARBA" id="ARBA00004123"/>
    </source>
</evidence>
<dbReference type="GO" id="GO:0008270">
    <property type="term" value="F:zinc ion binding"/>
    <property type="evidence" value="ECO:0007669"/>
    <property type="project" value="UniProtKB-KW"/>
</dbReference>
<dbReference type="PROSITE" id="PS50089">
    <property type="entry name" value="ZF_RING_2"/>
    <property type="match status" value="1"/>
</dbReference>
<comment type="subcellular location">
    <subcellularLocation>
        <location evidence="1">Nucleus</location>
    </subcellularLocation>
</comment>
<keyword evidence="7" id="KW-0804">Transcription</keyword>
<dbReference type="EMBL" id="BMAV01003021">
    <property type="protein sequence ID" value="GFY42343.1"/>
    <property type="molecule type" value="Genomic_DNA"/>
</dbReference>
<evidence type="ECO:0000256" key="8">
    <source>
        <dbReference type="ARBA" id="ARBA00023242"/>
    </source>
</evidence>
<evidence type="ECO:0000256" key="2">
    <source>
        <dbReference type="ARBA" id="ARBA00022491"/>
    </source>
</evidence>
<name>A0A8X6WVX6_9ARAC</name>
<dbReference type="PROSITE" id="PS00518">
    <property type="entry name" value="ZF_RING_1"/>
    <property type="match status" value="1"/>
</dbReference>
<dbReference type="InterPro" id="IPR001841">
    <property type="entry name" value="Znf_RING"/>
</dbReference>
<evidence type="ECO:0000256" key="6">
    <source>
        <dbReference type="ARBA" id="ARBA00023015"/>
    </source>
</evidence>
<dbReference type="InterPro" id="IPR013083">
    <property type="entry name" value="Znf_RING/FYVE/PHD"/>
</dbReference>
<keyword evidence="8" id="KW-0539">Nucleus</keyword>
<dbReference type="Gene3D" id="3.30.40.10">
    <property type="entry name" value="Zinc/RING finger domain, C3HC4 (zinc finger)"/>
    <property type="match status" value="1"/>
</dbReference>
<dbReference type="Proteomes" id="UP000886998">
    <property type="component" value="Unassembled WGS sequence"/>
</dbReference>
<keyword evidence="3" id="KW-0479">Metal-binding</keyword>
<dbReference type="InterPro" id="IPR017907">
    <property type="entry name" value="Znf_RING_CS"/>
</dbReference>
<gene>
    <name evidence="11" type="primary">BMI1</name>
    <name evidence="11" type="ORF">TNIN_173221</name>
</gene>
<protein>
    <submittedName>
        <fullName evidence="11">Polycomb complex protein BMI-1</fullName>
    </submittedName>
</protein>
<evidence type="ECO:0000259" key="10">
    <source>
        <dbReference type="PROSITE" id="PS50089"/>
    </source>
</evidence>
<dbReference type="Pfam" id="PF13923">
    <property type="entry name" value="zf-C3HC4_2"/>
    <property type="match status" value="1"/>
</dbReference>
<evidence type="ECO:0000313" key="12">
    <source>
        <dbReference type="Proteomes" id="UP000886998"/>
    </source>
</evidence>
<evidence type="ECO:0000256" key="5">
    <source>
        <dbReference type="ARBA" id="ARBA00022833"/>
    </source>
</evidence>
<dbReference type="AlphaFoldDB" id="A0A8X6WVX6"/>
<dbReference type="SUPFAM" id="SSF57850">
    <property type="entry name" value="RING/U-box"/>
    <property type="match status" value="1"/>
</dbReference>
<keyword evidence="2" id="KW-0678">Repressor</keyword>
<feature type="domain" description="RING-type" evidence="10">
    <location>
        <begin position="18"/>
        <end position="57"/>
    </location>
</feature>
<comment type="caution">
    <text evidence="11">The sequence shown here is derived from an EMBL/GenBank/DDBJ whole genome shotgun (WGS) entry which is preliminary data.</text>
</comment>
<evidence type="ECO:0000256" key="3">
    <source>
        <dbReference type="ARBA" id="ARBA00022723"/>
    </source>
</evidence>
<proteinExistence type="predicted"/>
<dbReference type="OrthoDB" id="1305878at2759"/>
<dbReference type="GO" id="GO:0000122">
    <property type="term" value="P:negative regulation of transcription by RNA polymerase II"/>
    <property type="evidence" value="ECO:0007669"/>
    <property type="project" value="TreeGrafter"/>
</dbReference>
<dbReference type="GO" id="GO:0035102">
    <property type="term" value="C:PRC1 complex"/>
    <property type="evidence" value="ECO:0007669"/>
    <property type="project" value="TreeGrafter"/>
</dbReference>
<keyword evidence="6" id="KW-0805">Transcription regulation</keyword>
<organism evidence="11 12">
    <name type="scientific">Trichonephila inaurata madagascariensis</name>
    <dbReference type="NCBI Taxonomy" id="2747483"/>
    <lineage>
        <taxon>Eukaryota</taxon>
        <taxon>Metazoa</taxon>
        <taxon>Ecdysozoa</taxon>
        <taxon>Arthropoda</taxon>
        <taxon>Chelicerata</taxon>
        <taxon>Arachnida</taxon>
        <taxon>Araneae</taxon>
        <taxon>Araneomorphae</taxon>
        <taxon>Entelegynae</taxon>
        <taxon>Araneoidea</taxon>
        <taxon>Nephilidae</taxon>
        <taxon>Trichonephila</taxon>
        <taxon>Trichonephila inaurata</taxon>
    </lineage>
</organism>
<dbReference type="PANTHER" id="PTHR10825">
    <property type="entry name" value="RING FINGER DOMAIN-CONTAINING, POLYCOMB GROUP COMPONENT"/>
    <property type="match status" value="1"/>
</dbReference>
<accession>A0A8X6WVX6</accession>
<reference evidence="11" key="1">
    <citation type="submission" date="2020-08" db="EMBL/GenBank/DDBJ databases">
        <title>Multicomponent nature underlies the extraordinary mechanical properties of spider dragline silk.</title>
        <authorList>
            <person name="Kono N."/>
            <person name="Nakamura H."/>
            <person name="Mori M."/>
            <person name="Yoshida Y."/>
            <person name="Ohtoshi R."/>
            <person name="Malay A.D."/>
            <person name="Moran D.A.P."/>
            <person name="Tomita M."/>
            <person name="Numata K."/>
            <person name="Arakawa K."/>
        </authorList>
    </citation>
    <scope>NUCLEOTIDE SEQUENCE</scope>
</reference>
<dbReference type="SMART" id="SM00184">
    <property type="entry name" value="RING"/>
    <property type="match status" value="1"/>
</dbReference>
<evidence type="ECO:0000256" key="7">
    <source>
        <dbReference type="ARBA" id="ARBA00023163"/>
    </source>
</evidence>
<sequence length="132" mass="15445">MHRSTRLKITDLNPHLSCILCGGYFIDATTITECVHSFCRACIVRYLETSKYCPVCEVQVHKSRPLHYIRSDKTLQDIVYKLVPGLFHNEMKKRRELYASQPPEDNIYLKNHDQVTRTTSKLTPHSPDYWCS</sequence>
<dbReference type="FunFam" id="3.30.40.10:FF:000082">
    <property type="entry name" value="Polycomb group ring finger 2"/>
    <property type="match status" value="1"/>
</dbReference>
<keyword evidence="4 9" id="KW-0863">Zinc-finger</keyword>
<dbReference type="PANTHER" id="PTHR10825:SF72">
    <property type="entry name" value="UBIQUITIN-LIKE DOMAIN-CONTAINING PROTEIN"/>
    <property type="match status" value="1"/>
</dbReference>